<dbReference type="Proteomes" id="UP000373149">
    <property type="component" value="Unassembled WGS sequence"/>
</dbReference>
<comment type="caution">
    <text evidence="1">The sequence shown here is derived from an EMBL/GenBank/DDBJ whole genome shotgun (WGS) entry which is preliminary data.</text>
</comment>
<organism evidence="1 2">
    <name type="scientific">Streptomyces acidicola</name>
    <dbReference type="NCBI Taxonomy" id="2596892"/>
    <lineage>
        <taxon>Bacteria</taxon>
        <taxon>Bacillati</taxon>
        <taxon>Actinomycetota</taxon>
        <taxon>Actinomycetes</taxon>
        <taxon>Kitasatosporales</taxon>
        <taxon>Streptomycetaceae</taxon>
        <taxon>Streptomyces</taxon>
    </lineage>
</organism>
<keyword evidence="2" id="KW-1185">Reference proteome</keyword>
<gene>
    <name evidence="1" type="ORF">FPZ41_06255</name>
</gene>
<protein>
    <submittedName>
        <fullName evidence="1">Uncharacterized protein</fullName>
    </submittedName>
</protein>
<reference evidence="1 2" key="1">
    <citation type="submission" date="2019-09" db="EMBL/GenBank/DDBJ databases">
        <authorList>
            <person name="Duangmal K."/>
            <person name="Teo W.F.A."/>
            <person name="Lipun K."/>
        </authorList>
    </citation>
    <scope>NUCLEOTIDE SEQUENCE [LARGE SCALE GENOMIC DNA]</scope>
    <source>
        <strain evidence="1 2">K1PN6</strain>
    </source>
</reference>
<accession>A0A5N8WL85</accession>
<sequence>MGASPSGAVTVYVDPSLGPQGMQNATDLLSDADRVFNLNNTIFNTTGAPVSAIVFALGGVADGSGGADHDGCTFQSGGAIEVDASFGNPARVSGLFEAELSECAMNGQLCGLSTGEALSRWCAAVASNNALVDFATAPDWAEHGARNFVDRTDPTDRNPLSTGCGMAFISCLISQGHKLPQIAQEMVPLGDTGTLAELYARLTGGPQSQAWPDFEQAIKGLPDGVTSDDPFGAFPTAI</sequence>
<name>A0A5N8WL85_9ACTN</name>
<evidence type="ECO:0000313" key="2">
    <source>
        <dbReference type="Proteomes" id="UP000373149"/>
    </source>
</evidence>
<dbReference type="EMBL" id="VMNX01000011">
    <property type="protein sequence ID" value="MPY48201.1"/>
    <property type="molecule type" value="Genomic_DNA"/>
</dbReference>
<dbReference type="AlphaFoldDB" id="A0A5N8WL85"/>
<proteinExistence type="predicted"/>
<evidence type="ECO:0000313" key="1">
    <source>
        <dbReference type="EMBL" id="MPY48201.1"/>
    </source>
</evidence>